<evidence type="ECO:0000313" key="4">
    <source>
        <dbReference type="Proteomes" id="UP000326289"/>
    </source>
</evidence>
<sequence length="69" mass="8123">MFLILLYSYSLFLIWIPRIEFTVPCQTPAHFCQNYLSFSYVNNLCGVIFWGNLVRVMVMERLMANGCFS</sequence>
<evidence type="ECO:0000256" key="1">
    <source>
        <dbReference type="SAM" id="Phobius"/>
    </source>
</evidence>
<proteinExistence type="predicted"/>
<keyword evidence="1" id="KW-0812">Transmembrane</keyword>
<feature type="signal peptide" evidence="2">
    <location>
        <begin position="1"/>
        <end position="21"/>
    </location>
</feature>
<reference evidence="3 4" key="1">
    <citation type="submission" date="2019-04" db="EMBL/GenBank/DDBJ databases">
        <title>Fungal friends and foes A comparative genomics study of 23 Aspergillus species from section Flavi.</title>
        <authorList>
            <consortium name="DOE Joint Genome Institute"/>
            <person name="Kjaerbolling I."/>
            <person name="Vesth T.C."/>
            <person name="Frisvad J.C."/>
            <person name="Nybo J.L."/>
            <person name="Theobald S."/>
            <person name="Kildgaard S."/>
            <person name="Petersen T.I."/>
            <person name="Kuo A."/>
            <person name="Sato A."/>
            <person name="Lyhne E.K."/>
            <person name="Kogle M.E."/>
            <person name="Wiebenga A."/>
            <person name="Kun R.S."/>
            <person name="Lubbers R.J."/>
            <person name="Makela M.R."/>
            <person name="Barry K."/>
            <person name="Chovatia M."/>
            <person name="Clum A."/>
            <person name="Daum C."/>
            <person name="Haridas S."/>
            <person name="He G."/>
            <person name="LaButti K."/>
            <person name="Lipzen A."/>
            <person name="Mondo S."/>
            <person name="Pangilinan J."/>
            <person name="Riley R."/>
            <person name="Salamov A."/>
            <person name="Simmons B.A."/>
            <person name="Magnuson J.K."/>
            <person name="Henrissat B."/>
            <person name="Mortensen U.H."/>
            <person name="Larsen T.O."/>
            <person name="De vries R.P."/>
            <person name="Grigoriev I.V."/>
            <person name="Machida M."/>
            <person name="Baker S.E."/>
            <person name="Andersen M.R."/>
        </authorList>
    </citation>
    <scope>NUCLEOTIDE SEQUENCE [LARGE SCALE GENOMIC DNA]</scope>
    <source>
        <strain evidence="3 4">CBS 117635</strain>
    </source>
</reference>
<organism evidence="3 4">
    <name type="scientific">Aspergillus minisclerotigenes</name>
    <dbReference type="NCBI Taxonomy" id="656917"/>
    <lineage>
        <taxon>Eukaryota</taxon>
        <taxon>Fungi</taxon>
        <taxon>Dikarya</taxon>
        <taxon>Ascomycota</taxon>
        <taxon>Pezizomycotina</taxon>
        <taxon>Eurotiomycetes</taxon>
        <taxon>Eurotiomycetidae</taxon>
        <taxon>Eurotiales</taxon>
        <taxon>Aspergillaceae</taxon>
        <taxon>Aspergillus</taxon>
        <taxon>Aspergillus subgen. Circumdati</taxon>
    </lineage>
</organism>
<evidence type="ECO:0000313" key="3">
    <source>
        <dbReference type="EMBL" id="KAB8268391.1"/>
    </source>
</evidence>
<protein>
    <submittedName>
        <fullName evidence="3">Uncharacterized protein</fullName>
    </submittedName>
</protein>
<evidence type="ECO:0000256" key="2">
    <source>
        <dbReference type="SAM" id="SignalP"/>
    </source>
</evidence>
<dbReference type="AlphaFoldDB" id="A0A5N6INY7"/>
<feature type="chain" id="PRO_5025046104" evidence="2">
    <location>
        <begin position="22"/>
        <end position="69"/>
    </location>
</feature>
<keyword evidence="1" id="KW-0472">Membrane</keyword>
<feature type="transmembrane region" description="Helical" evidence="1">
    <location>
        <begin position="38"/>
        <end position="58"/>
    </location>
</feature>
<keyword evidence="2" id="KW-0732">Signal</keyword>
<keyword evidence="1" id="KW-1133">Transmembrane helix</keyword>
<dbReference type="EMBL" id="ML732871">
    <property type="protein sequence ID" value="KAB8268391.1"/>
    <property type="molecule type" value="Genomic_DNA"/>
</dbReference>
<name>A0A5N6INY7_9EURO</name>
<keyword evidence="4" id="KW-1185">Reference proteome</keyword>
<gene>
    <name evidence="3" type="ORF">BDV30DRAFT_15025</name>
</gene>
<dbReference type="Proteomes" id="UP000326289">
    <property type="component" value="Unassembled WGS sequence"/>
</dbReference>
<accession>A0A5N6INY7</accession>